<comment type="caution">
    <text evidence="1">The sequence shown here is derived from an EMBL/GenBank/DDBJ whole genome shotgun (WGS) entry which is preliminary data.</text>
</comment>
<reference evidence="1" key="1">
    <citation type="submission" date="2020-08" db="EMBL/GenBank/DDBJ databases">
        <title>Multicomponent nature underlies the extraordinary mechanical properties of spider dragline silk.</title>
        <authorList>
            <person name="Kono N."/>
            <person name="Nakamura H."/>
            <person name="Mori M."/>
            <person name="Yoshida Y."/>
            <person name="Ohtoshi R."/>
            <person name="Malay A.D."/>
            <person name="Moran D.A.P."/>
            <person name="Tomita M."/>
            <person name="Numata K."/>
            <person name="Arakawa K."/>
        </authorList>
    </citation>
    <scope>NUCLEOTIDE SEQUENCE</scope>
</reference>
<proteinExistence type="predicted"/>
<accession>A0A8X6V4P1</accession>
<organism evidence="1 2">
    <name type="scientific">Trichonephila clavipes</name>
    <name type="common">Golden silk orbweaver</name>
    <name type="synonym">Nephila clavipes</name>
    <dbReference type="NCBI Taxonomy" id="2585209"/>
    <lineage>
        <taxon>Eukaryota</taxon>
        <taxon>Metazoa</taxon>
        <taxon>Ecdysozoa</taxon>
        <taxon>Arthropoda</taxon>
        <taxon>Chelicerata</taxon>
        <taxon>Arachnida</taxon>
        <taxon>Araneae</taxon>
        <taxon>Araneomorphae</taxon>
        <taxon>Entelegynae</taxon>
        <taxon>Araneoidea</taxon>
        <taxon>Nephilidae</taxon>
        <taxon>Trichonephila</taxon>
    </lineage>
</organism>
<evidence type="ECO:0000313" key="1">
    <source>
        <dbReference type="EMBL" id="GFX93029.1"/>
    </source>
</evidence>
<gene>
    <name evidence="1" type="ORF">TNCV_139731</name>
</gene>
<name>A0A8X6V4P1_TRICX</name>
<evidence type="ECO:0000313" key="2">
    <source>
        <dbReference type="Proteomes" id="UP000887159"/>
    </source>
</evidence>
<dbReference type="AlphaFoldDB" id="A0A8X6V4P1"/>
<dbReference type="EMBL" id="BMAU01021171">
    <property type="protein sequence ID" value="GFX93029.1"/>
    <property type="molecule type" value="Genomic_DNA"/>
</dbReference>
<keyword evidence="2" id="KW-1185">Reference proteome</keyword>
<dbReference type="Proteomes" id="UP000887159">
    <property type="component" value="Unassembled WGS sequence"/>
</dbReference>
<sequence length="90" mass="10359">MLIEEWALIPQEILHELDLSMRRRLNKSDCEETEESADVIDNISVNIDTYVARDGTEWISHNSNCPCTVATRNVLPQWSDSRNILPPSDF</sequence>
<protein>
    <submittedName>
        <fullName evidence="1">Uncharacterized protein</fullName>
    </submittedName>
</protein>